<dbReference type="AlphaFoldDB" id="C6CLJ2"/>
<protein>
    <submittedName>
        <fullName evidence="1">Uncharacterized protein</fullName>
    </submittedName>
</protein>
<gene>
    <name evidence="1" type="ordered locus">Dd1591_3687</name>
</gene>
<evidence type="ECO:0000313" key="2">
    <source>
        <dbReference type="Proteomes" id="UP000002735"/>
    </source>
</evidence>
<dbReference type="KEGG" id="dze:Dd1591_3687"/>
<name>C6CLJ2_DICC1</name>
<sequence length="81" mass="9147">MVYHPSSINISKALQNPLMLTFSLFDHCGQCFLNHPTFRPIQFNSQAFNRSSKLGGYLSTNSLFCGLSHGNHLLIKINNTY</sequence>
<evidence type="ECO:0000313" key="1">
    <source>
        <dbReference type="EMBL" id="ACT08495.1"/>
    </source>
</evidence>
<reference evidence="1 2" key="1">
    <citation type="submission" date="2009-06" db="EMBL/GenBank/DDBJ databases">
        <title>Complete sequence of Dickeya zeae Ech1591.</title>
        <authorList>
            <consortium name="US DOE Joint Genome Institute"/>
            <person name="Lucas S."/>
            <person name="Copeland A."/>
            <person name="Lapidus A."/>
            <person name="Glavina del Rio T."/>
            <person name="Tice H."/>
            <person name="Bruce D."/>
            <person name="Goodwin L."/>
            <person name="Pitluck S."/>
            <person name="Chertkov O."/>
            <person name="Brettin T."/>
            <person name="Detter J.C."/>
            <person name="Han C."/>
            <person name="Larimer F."/>
            <person name="Land M."/>
            <person name="Hauser L."/>
            <person name="Kyrpides N."/>
            <person name="Ovchinnikova G."/>
            <person name="Balakrishnan V."/>
            <person name="Glasner J."/>
            <person name="Perna N.T."/>
        </authorList>
    </citation>
    <scope>NUCLEOTIDE SEQUENCE [LARGE SCALE GENOMIC DNA]</scope>
    <source>
        <strain evidence="1 2">Ech1591</strain>
    </source>
</reference>
<dbReference type="EMBL" id="CP001655">
    <property type="protein sequence ID" value="ACT08495.1"/>
    <property type="molecule type" value="Genomic_DNA"/>
</dbReference>
<accession>C6CLJ2</accession>
<dbReference type="HOGENOM" id="CLU_2568356_0_0_6"/>
<organism evidence="1 2">
    <name type="scientific">Dickeya chrysanthemi (strain Ech1591)</name>
    <name type="common">Dickeya zeae (strain Ech1591)</name>
    <dbReference type="NCBI Taxonomy" id="561229"/>
    <lineage>
        <taxon>Bacteria</taxon>
        <taxon>Pseudomonadati</taxon>
        <taxon>Pseudomonadota</taxon>
        <taxon>Gammaproteobacteria</taxon>
        <taxon>Enterobacterales</taxon>
        <taxon>Pectobacteriaceae</taxon>
        <taxon>Dickeya</taxon>
    </lineage>
</organism>
<proteinExistence type="predicted"/>
<dbReference type="Proteomes" id="UP000002735">
    <property type="component" value="Chromosome"/>
</dbReference>